<dbReference type="RefSeq" id="WP_239262432.1">
    <property type="nucleotide sequence ID" value="NZ_JAKRCV010000007.1"/>
</dbReference>
<keyword evidence="1" id="KW-1133">Transmembrane helix</keyword>
<dbReference type="Proteomes" id="UP001521931">
    <property type="component" value="Unassembled WGS sequence"/>
</dbReference>
<accession>A0ABS9Q1U3</accession>
<evidence type="ECO:0000313" key="2">
    <source>
        <dbReference type="EMBL" id="MCG7321058.1"/>
    </source>
</evidence>
<proteinExistence type="predicted"/>
<name>A0ABS9Q1U3_9MICO</name>
<comment type="caution">
    <text evidence="2">The sequence shown here is derived from an EMBL/GenBank/DDBJ whole genome shotgun (WGS) entry which is preliminary data.</text>
</comment>
<protein>
    <submittedName>
        <fullName evidence="2">Sulfate permease</fullName>
    </submittedName>
</protein>
<reference evidence="2 3" key="1">
    <citation type="submission" date="2022-02" db="EMBL/GenBank/DDBJ databases">
        <title>Uncovering new skin microbiome diversity through culturing and metagenomics.</title>
        <authorList>
            <person name="Conlan S."/>
            <person name="Deming C."/>
            <person name="Nisc Comparative Sequencing Program N."/>
            <person name="Segre J.A."/>
        </authorList>
    </citation>
    <scope>NUCLEOTIDE SEQUENCE [LARGE SCALE GENOMIC DNA]</scope>
    <source>
        <strain evidence="2 3">ACRQZ</strain>
    </source>
</reference>
<evidence type="ECO:0000313" key="3">
    <source>
        <dbReference type="Proteomes" id="UP001521931"/>
    </source>
</evidence>
<keyword evidence="1" id="KW-0812">Transmembrane</keyword>
<gene>
    <name evidence="2" type="ORF">MHL29_03990</name>
</gene>
<sequence>MPTNRLLDAIRTRRGLKWGIPAMLLAIPYLLAAAVFRDAIEGGGPACLNLLVLLCIWNAVKLTIVGPVSAVLLIHARATERVERRRGEASEAFRAA</sequence>
<keyword evidence="3" id="KW-1185">Reference proteome</keyword>
<feature type="transmembrane region" description="Helical" evidence="1">
    <location>
        <begin position="48"/>
        <end position="76"/>
    </location>
</feature>
<dbReference type="EMBL" id="JAKRCV010000007">
    <property type="protein sequence ID" value="MCG7321058.1"/>
    <property type="molecule type" value="Genomic_DNA"/>
</dbReference>
<evidence type="ECO:0000256" key="1">
    <source>
        <dbReference type="SAM" id="Phobius"/>
    </source>
</evidence>
<organism evidence="2 3">
    <name type="scientific">Arsenicicoccus bolidensis</name>
    <dbReference type="NCBI Taxonomy" id="229480"/>
    <lineage>
        <taxon>Bacteria</taxon>
        <taxon>Bacillati</taxon>
        <taxon>Actinomycetota</taxon>
        <taxon>Actinomycetes</taxon>
        <taxon>Micrococcales</taxon>
        <taxon>Intrasporangiaceae</taxon>
        <taxon>Arsenicicoccus</taxon>
    </lineage>
</organism>
<keyword evidence="1" id="KW-0472">Membrane</keyword>
<feature type="transmembrane region" description="Helical" evidence="1">
    <location>
        <begin position="15"/>
        <end position="36"/>
    </location>
</feature>